<dbReference type="InterPro" id="IPR026046">
    <property type="entry name" value="UBIAD1"/>
</dbReference>
<dbReference type="GO" id="GO:0009234">
    <property type="term" value="P:menaquinone biosynthetic process"/>
    <property type="evidence" value="ECO:0007669"/>
    <property type="project" value="UniProtKB-UniPathway"/>
</dbReference>
<dbReference type="EMBL" id="CP002175">
    <property type="protein sequence ID" value="ADO76918.1"/>
    <property type="molecule type" value="Genomic_DNA"/>
</dbReference>
<evidence type="ECO:0000256" key="4">
    <source>
        <dbReference type="ARBA" id="ARBA00022679"/>
    </source>
</evidence>
<dbReference type="PANTHER" id="PTHR13929">
    <property type="entry name" value="1,4-DIHYDROXY-2-NAPHTHOATE OCTAPRENYLTRANSFERASE"/>
    <property type="match status" value="1"/>
</dbReference>
<dbReference type="PIRSF" id="PIRSF005355">
    <property type="entry name" value="UBIAD1"/>
    <property type="match status" value="1"/>
</dbReference>
<name>E3DQU3_HALPG</name>
<dbReference type="Proteomes" id="UP000006866">
    <property type="component" value="Chromosome"/>
</dbReference>
<dbReference type="eggNOG" id="COG1575">
    <property type="taxonomic scope" value="Bacteria"/>
</dbReference>
<dbReference type="AlphaFoldDB" id="E3DQU3"/>
<dbReference type="PANTHER" id="PTHR13929:SF0">
    <property type="entry name" value="UBIA PRENYLTRANSFERASE DOMAIN-CONTAINING PROTEIN 1"/>
    <property type="match status" value="1"/>
</dbReference>
<dbReference type="NCBIfam" id="NF004752">
    <property type="entry name" value="PRK06080.1-4"/>
    <property type="match status" value="1"/>
</dbReference>
<dbReference type="GO" id="GO:0016020">
    <property type="term" value="C:membrane"/>
    <property type="evidence" value="ECO:0007669"/>
    <property type="project" value="UniProtKB-SubCell"/>
</dbReference>
<evidence type="ECO:0000256" key="2">
    <source>
        <dbReference type="ARBA" id="ARBA00004863"/>
    </source>
</evidence>
<dbReference type="InterPro" id="IPR000537">
    <property type="entry name" value="UbiA_prenyltransferase"/>
</dbReference>
<feature type="transmembrane region" description="Helical" evidence="8">
    <location>
        <begin position="116"/>
        <end position="134"/>
    </location>
</feature>
<dbReference type="RefSeq" id="WP_014552951.1">
    <property type="nucleotide sequence ID" value="NC_017455.1"/>
</dbReference>
<feature type="transmembrane region" description="Helical" evidence="8">
    <location>
        <begin position="94"/>
        <end position="111"/>
    </location>
</feature>
<keyword evidence="3" id="KW-0474">Menaquinone biosynthesis</keyword>
<dbReference type="CDD" id="cd13962">
    <property type="entry name" value="PT_UbiA_UBIAD1"/>
    <property type="match status" value="1"/>
</dbReference>
<proteinExistence type="predicted"/>
<evidence type="ECO:0000313" key="10">
    <source>
        <dbReference type="Proteomes" id="UP000006866"/>
    </source>
</evidence>
<evidence type="ECO:0000256" key="7">
    <source>
        <dbReference type="ARBA" id="ARBA00023136"/>
    </source>
</evidence>
<comment type="pathway">
    <text evidence="2">Quinol/quinone metabolism; menaquinone biosynthesis.</text>
</comment>
<feature type="transmembrane region" description="Helical" evidence="8">
    <location>
        <begin position="154"/>
        <end position="178"/>
    </location>
</feature>
<evidence type="ECO:0000256" key="1">
    <source>
        <dbReference type="ARBA" id="ARBA00004141"/>
    </source>
</evidence>
<organism evidence="9 10">
    <name type="scientific">Halanaerobium praevalens (strain ATCC 33744 / DSM 2228 / GSL)</name>
    <dbReference type="NCBI Taxonomy" id="572479"/>
    <lineage>
        <taxon>Bacteria</taxon>
        <taxon>Bacillati</taxon>
        <taxon>Bacillota</taxon>
        <taxon>Clostridia</taxon>
        <taxon>Halanaerobiales</taxon>
        <taxon>Halanaerobiaceae</taxon>
        <taxon>Halanaerobium</taxon>
    </lineage>
</organism>
<dbReference type="STRING" id="572479.Hprae_0764"/>
<reference evidence="10" key="1">
    <citation type="submission" date="2010-10" db="EMBL/GenBank/DDBJ databases">
        <title>The complete genome of Halanaerobium praevalens DSM 2228.</title>
        <authorList>
            <consortium name="US DOE Joint Genome Institute (JGI-PGF)"/>
            <person name="Lucas S."/>
            <person name="Copeland A."/>
            <person name="Lapidus A."/>
            <person name="Glavina del Rio T."/>
            <person name="Dalin E."/>
            <person name="Tice H."/>
            <person name="Bruce D."/>
            <person name="Goodwin L."/>
            <person name="Pitluck S."/>
            <person name="Kyrpides N."/>
            <person name="Mavromatis K."/>
            <person name="Ivanova N."/>
            <person name="Ovchinnikova G."/>
            <person name="Chertkov O."/>
            <person name="Detter J.C."/>
            <person name="Han C."/>
            <person name="Larimer F."/>
            <person name="Land M."/>
            <person name="Hauser L."/>
            <person name="Markowitz V."/>
            <person name="Cheng J.-F."/>
            <person name="Hugenholtz P."/>
            <person name="Woyke T."/>
            <person name="Wu D."/>
            <person name="Tindall B."/>
            <person name="Pomrenke H.G."/>
            <person name="Brambilla E."/>
            <person name="Klenk H.-P."/>
            <person name="Eisen J.A."/>
        </authorList>
    </citation>
    <scope>NUCLEOTIDE SEQUENCE [LARGE SCALE GENOMIC DNA]</scope>
    <source>
        <strain evidence="10">ATCC 33744 / DSM 2228 / GSL</strain>
    </source>
</reference>
<reference evidence="9 10" key="2">
    <citation type="journal article" date="2011" name="Stand. Genomic Sci.">
        <title>Complete genome sequence of the extremely halophilic Halanaerobium praevalens type strain (GSL).</title>
        <authorList>
            <person name="Ivanova N."/>
            <person name="Sikorski J."/>
            <person name="Chertkov O."/>
            <person name="Nolan M."/>
            <person name="Lucas S."/>
            <person name="Hammon N."/>
            <person name="Deshpande S."/>
            <person name="Cheng J.F."/>
            <person name="Tapia R."/>
            <person name="Han C."/>
            <person name="Goodwin L."/>
            <person name="Pitluck S."/>
            <person name="Huntemann M."/>
            <person name="Liolios K."/>
            <person name="Pagani I."/>
            <person name="Mavromatis K."/>
            <person name="Ovchinikova G."/>
            <person name="Pati A."/>
            <person name="Chen A."/>
            <person name="Palaniappan K."/>
            <person name="Land M."/>
            <person name="Hauser L."/>
            <person name="Brambilla E.M."/>
            <person name="Kannan K.P."/>
            <person name="Rohde M."/>
            <person name="Tindall B.J."/>
            <person name="Goker M."/>
            <person name="Detter J.C."/>
            <person name="Woyke T."/>
            <person name="Bristow J."/>
            <person name="Eisen J.A."/>
            <person name="Markowitz V."/>
            <person name="Hugenholtz P."/>
            <person name="Kyrpides N.C."/>
            <person name="Klenk H.P."/>
            <person name="Lapidus A."/>
        </authorList>
    </citation>
    <scope>NUCLEOTIDE SEQUENCE [LARGE SCALE GENOMIC DNA]</scope>
    <source>
        <strain evidence="10">ATCC 33744 / DSM 2228 / GSL</strain>
    </source>
</reference>
<keyword evidence="7 8" id="KW-0472">Membrane</keyword>
<dbReference type="UniPathway" id="UPA00079"/>
<feature type="transmembrane region" description="Helical" evidence="8">
    <location>
        <begin position="190"/>
        <end position="210"/>
    </location>
</feature>
<evidence type="ECO:0000256" key="3">
    <source>
        <dbReference type="ARBA" id="ARBA00022428"/>
    </source>
</evidence>
<dbReference type="InterPro" id="IPR044878">
    <property type="entry name" value="UbiA_sf"/>
</dbReference>
<dbReference type="PATRIC" id="fig|572479.3.peg.772"/>
<feature type="transmembrane region" description="Helical" evidence="8">
    <location>
        <begin position="239"/>
        <end position="271"/>
    </location>
</feature>
<dbReference type="KEGG" id="hpk:Hprae_0764"/>
<evidence type="ECO:0000256" key="6">
    <source>
        <dbReference type="ARBA" id="ARBA00022989"/>
    </source>
</evidence>
<keyword evidence="6 8" id="KW-1133">Transmembrane helix</keyword>
<feature type="transmembrane region" description="Helical" evidence="8">
    <location>
        <begin position="38"/>
        <end position="58"/>
    </location>
</feature>
<feature type="transmembrane region" description="Helical" evidence="8">
    <location>
        <begin position="292"/>
        <end position="311"/>
    </location>
</feature>
<dbReference type="HOGENOM" id="CLU_043611_3_1_9"/>
<dbReference type="GO" id="GO:0004659">
    <property type="term" value="F:prenyltransferase activity"/>
    <property type="evidence" value="ECO:0007669"/>
    <property type="project" value="InterPro"/>
</dbReference>
<keyword evidence="5 8" id="KW-0812">Transmembrane</keyword>
<evidence type="ECO:0000256" key="5">
    <source>
        <dbReference type="ARBA" id="ARBA00022692"/>
    </source>
</evidence>
<dbReference type="Pfam" id="PF01040">
    <property type="entry name" value="UbiA"/>
    <property type="match status" value="1"/>
</dbReference>
<accession>E3DQU3</accession>
<dbReference type="Gene3D" id="1.10.357.140">
    <property type="entry name" value="UbiA prenyltransferase"/>
    <property type="match status" value="1"/>
</dbReference>
<protein>
    <submittedName>
        <fullName evidence="9">UbiA prenyltransferase</fullName>
    </submittedName>
</protein>
<keyword evidence="4" id="KW-0808">Transferase</keyword>
<dbReference type="GO" id="GO:0042371">
    <property type="term" value="P:vitamin K biosynthetic process"/>
    <property type="evidence" value="ECO:0007669"/>
    <property type="project" value="TreeGrafter"/>
</dbReference>
<dbReference type="OrthoDB" id="9767568at2"/>
<keyword evidence="10" id="KW-1185">Reference proteome</keyword>
<evidence type="ECO:0000256" key="8">
    <source>
        <dbReference type="SAM" id="Phobius"/>
    </source>
</evidence>
<gene>
    <name evidence="9" type="ordered locus">Hprae_0764</name>
</gene>
<evidence type="ECO:0000313" key="9">
    <source>
        <dbReference type="EMBL" id="ADO76918.1"/>
    </source>
</evidence>
<comment type="subcellular location">
    <subcellularLocation>
        <location evidence="1">Membrane</location>
        <topology evidence="1">Multi-pass membrane protein</topology>
    </subcellularLocation>
</comment>
<sequence>MNLKVFLKLVEIRTKIASFTPFLLGNLYFIYNYKGFNIFNCLLLLLSLLCVDMGTTALNNYQDFLKAEKKEGYNYEQHNAIVNYNLNKRTVKKIIIILFLLAIVIGLLLYLHSDVIVLLVGLISFAIGILYTSGPVPISRTPLGELFSGLTMGFLITFLTVYIQNLNLVNLFFSLGLLKIEIQFLEIIKLFIFSLPLVLGIANIMLANNICDFSDDLVNKRYTLPIYISKKKSLQLFSYLYYLSYLSLVLAVVINILPLISLLSLLTFFIIKKNINKFKSKQSKKETFILAVKNFVILNYTTALTLILAILI</sequence>